<dbReference type="InterPro" id="IPR013087">
    <property type="entry name" value="Znf_C2H2_type"/>
</dbReference>
<keyword evidence="2" id="KW-0677">Repeat</keyword>
<evidence type="ECO:0000313" key="9">
    <source>
        <dbReference type="Proteomes" id="UP000749559"/>
    </source>
</evidence>
<keyword evidence="4" id="KW-0862">Zinc</keyword>
<dbReference type="GO" id="GO:0005634">
    <property type="term" value="C:nucleus"/>
    <property type="evidence" value="ECO:0007669"/>
    <property type="project" value="TreeGrafter"/>
</dbReference>
<dbReference type="InterPro" id="IPR050688">
    <property type="entry name" value="Zinc_finger/UBP_domain"/>
</dbReference>
<feature type="domain" description="C2H2-type" evidence="7">
    <location>
        <begin position="367"/>
        <end position="394"/>
    </location>
</feature>
<protein>
    <recommendedName>
        <fullName evidence="7">C2H2-type domain-containing protein</fullName>
    </recommendedName>
</protein>
<dbReference type="Gene3D" id="3.30.160.60">
    <property type="entry name" value="Classic Zinc Finger"/>
    <property type="match status" value="3"/>
</dbReference>
<dbReference type="GO" id="GO:0008270">
    <property type="term" value="F:zinc ion binding"/>
    <property type="evidence" value="ECO:0007669"/>
    <property type="project" value="UniProtKB-KW"/>
</dbReference>
<comment type="caution">
    <text evidence="8">The sequence shown here is derived from an EMBL/GenBank/DDBJ whole genome shotgun (WGS) entry which is preliminary data.</text>
</comment>
<evidence type="ECO:0000256" key="5">
    <source>
        <dbReference type="PROSITE-ProRule" id="PRU00042"/>
    </source>
</evidence>
<evidence type="ECO:0000259" key="7">
    <source>
        <dbReference type="PROSITE" id="PS50157"/>
    </source>
</evidence>
<dbReference type="OrthoDB" id="3561125at2759"/>
<reference evidence="8" key="1">
    <citation type="submission" date="2022-03" db="EMBL/GenBank/DDBJ databases">
        <authorList>
            <person name="Martin C."/>
        </authorList>
    </citation>
    <scope>NUCLEOTIDE SEQUENCE</scope>
</reference>
<evidence type="ECO:0000256" key="3">
    <source>
        <dbReference type="ARBA" id="ARBA00022771"/>
    </source>
</evidence>
<organism evidence="8 9">
    <name type="scientific">Owenia fusiformis</name>
    <name type="common">Polychaete worm</name>
    <dbReference type="NCBI Taxonomy" id="6347"/>
    <lineage>
        <taxon>Eukaryota</taxon>
        <taxon>Metazoa</taxon>
        <taxon>Spiralia</taxon>
        <taxon>Lophotrochozoa</taxon>
        <taxon>Annelida</taxon>
        <taxon>Polychaeta</taxon>
        <taxon>Sedentaria</taxon>
        <taxon>Canalipalpata</taxon>
        <taxon>Sabellida</taxon>
        <taxon>Oweniida</taxon>
        <taxon>Oweniidae</taxon>
        <taxon>Owenia</taxon>
    </lineage>
</organism>
<keyword evidence="1" id="KW-0479">Metal-binding</keyword>
<dbReference type="SMART" id="SM00355">
    <property type="entry name" value="ZnF_C2H2"/>
    <property type="match status" value="12"/>
</dbReference>
<gene>
    <name evidence="8" type="ORF">OFUS_LOCUS9687</name>
</gene>
<dbReference type="EMBL" id="CAIIXF020000005">
    <property type="protein sequence ID" value="CAH1783340.1"/>
    <property type="molecule type" value="Genomic_DNA"/>
</dbReference>
<feature type="region of interest" description="Disordered" evidence="6">
    <location>
        <begin position="140"/>
        <end position="183"/>
    </location>
</feature>
<accession>A0A8S4NPR1</accession>
<evidence type="ECO:0000313" key="8">
    <source>
        <dbReference type="EMBL" id="CAH1783340.1"/>
    </source>
</evidence>
<dbReference type="PROSITE" id="PS50157">
    <property type="entry name" value="ZINC_FINGER_C2H2_2"/>
    <property type="match status" value="2"/>
</dbReference>
<dbReference type="PANTHER" id="PTHR24403">
    <property type="entry name" value="ZINC FINGER PROTEIN"/>
    <property type="match status" value="1"/>
</dbReference>
<dbReference type="AlphaFoldDB" id="A0A8S4NPR1"/>
<feature type="non-terminal residue" evidence="8">
    <location>
        <position position="1"/>
    </location>
</feature>
<sequence>NGKQPTVFSVENGIGELPNDEHPDAVKNDINVSHNGKQPTVFSVENGIGELPNDEHPDAVKNDINVSHNGKQPTVFNVENYTAEQPNDEQHPVAMKIDTKSSDNGKQPTVFNVENDMGEQPNDAMINDTNVSHNGKQTTVSNAENDLGECPNDEQPDAVKNDINKKGDSSNVENHNTDETVGSGKIKEGTAVCNIDMFSCSECDHCAATEMEIMKHRLQHSIRSKVKCSICSFSGTKKSVVSHEAEDHSKPRMVIVSTEPKTIISESSVIETEKNIYKPKPTSSFKCSDCNFCATYSLALEKHKLHHKLPSAYKCRWCSYSASLMSTRSHENKLHEKEILSIGECKESIAPDMETPEKYFDSVQKRFVCPHCGACLESSPSLRSHLSSHKQKPKYQILSCDVCDFKTNVKQKLKEHNDLEHYSMLKRCDECDYATLLQHEFELHKTRHSSVSKVTCSKCSYSSSKSKVYVHELQDHEVSMKPGSWRYYMQSCKRYECPLCQFFSNSHHTFQKHLTGHERSLKYKCELCSYSSSSSNVIENHKHYHLNKGPMTTTMSTTHAKYKCDKCEYSAPTIKSFHVHKKCHDEGNGKFKCNECTYSSVFSEYVIRHIQMHHKSMANQALMDHSYIASKVVNKKRKDSTLQSLNQNTNITAQGVSSDILAVESYTGASLSAENDQTGAVSTAIITQVDNDNIVQEIDKLKANSTID</sequence>
<evidence type="ECO:0000256" key="1">
    <source>
        <dbReference type="ARBA" id="ARBA00022723"/>
    </source>
</evidence>
<name>A0A8S4NPR1_OWEFU</name>
<keyword evidence="3 5" id="KW-0863">Zinc-finger</keyword>
<dbReference type="Proteomes" id="UP000749559">
    <property type="component" value="Unassembled WGS sequence"/>
</dbReference>
<feature type="domain" description="C2H2-type" evidence="7">
    <location>
        <begin position="523"/>
        <end position="550"/>
    </location>
</feature>
<dbReference type="PROSITE" id="PS00028">
    <property type="entry name" value="ZINC_FINGER_C2H2_1"/>
    <property type="match status" value="1"/>
</dbReference>
<evidence type="ECO:0000256" key="4">
    <source>
        <dbReference type="ARBA" id="ARBA00022833"/>
    </source>
</evidence>
<feature type="compositionally biased region" description="Basic and acidic residues" evidence="6">
    <location>
        <begin position="157"/>
        <end position="168"/>
    </location>
</feature>
<proteinExistence type="predicted"/>
<dbReference type="GO" id="GO:0045944">
    <property type="term" value="P:positive regulation of transcription by RNA polymerase II"/>
    <property type="evidence" value="ECO:0007669"/>
    <property type="project" value="TreeGrafter"/>
</dbReference>
<evidence type="ECO:0000256" key="2">
    <source>
        <dbReference type="ARBA" id="ARBA00022737"/>
    </source>
</evidence>
<keyword evidence="9" id="KW-1185">Reference proteome</keyword>
<evidence type="ECO:0000256" key="6">
    <source>
        <dbReference type="SAM" id="MobiDB-lite"/>
    </source>
</evidence>
<dbReference type="PANTHER" id="PTHR24403:SF67">
    <property type="entry name" value="FI01116P-RELATED"/>
    <property type="match status" value="1"/>
</dbReference>